<keyword evidence="3" id="KW-1185">Reference proteome</keyword>
<name>A0A4R7VRW6_9PSEU</name>
<feature type="signal peptide" evidence="1">
    <location>
        <begin position="1"/>
        <end position="25"/>
    </location>
</feature>
<protein>
    <submittedName>
        <fullName evidence="2">Concanavalin A-like lectin/glucanase superfamily protein</fullName>
    </submittedName>
</protein>
<dbReference type="Proteomes" id="UP000294927">
    <property type="component" value="Unassembled WGS sequence"/>
</dbReference>
<keyword evidence="2" id="KW-0430">Lectin</keyword>
<dbReference type="OrthoDB" id="3553050at2"/>
<dbReference type="AlphaFoldDB" id="A0A4R7VRW6"/>
<accession>A0A4R7VRW6</accession>
<organism evidence="2 3">
    <name type="scientific">Actinophytocola oryzae</name>
    <dbReference type="NCBI Taxonomy" id="502181"/>
    <lineage>
        <taxon>Bacteria</taxon>
        <taxon>Bacillati</taxon>
        <taxon>Actinomycetota</taxon>
        <taxon>Actinomycetes</taxon>
        <taxon>Pseudonocardiales</taxon>
        <taxon>Pseudonocardiaceae</taxon>
    </lineage>
</organism>
<proteinExistence type="predicted"/>
<dbReference type="InterPro" id="IPR013320">
    <property type="entry name" value="ConA-like_dom_sf"/>
</dbReference>
<reference evidence="2 3" key="1">
    <citation type="submission" date="2019-03" db="EMBL/GenBank/DDBJ databases">
        <title>Genomic Encyclopedia of Archaeal and Bacterial Type Strains, Phase II (KMG-II): from individual species to whole genera.</title>
        <authorList>
            <person name="Goeker M."/>
        </authorList>
    </citation>
    <scope>NUCLEOTIDE SEQUENCE [LARGE SCALE GENOMIC DNA]</scope>
    <source>
        <strain evidence="2 3">DSM 45499</strain>
    </source>
</reference>
<evidence type="ECO:0000256" key="1">
    <source>
        <dbReference type="SAM" id="SignalP"/>
    </source>
</evidence>
<gene>
    <name evidence="2" type="ORF">CLV71_10596</name>
</gene>
<dbReference type="Gene3D" id="2.60.120.200">
    <property type="match status" value="1"/>
</dbReference>
<feature type="chain" id="PRO_5038906856" evidence="1">
    <location>
        <begin position="26"/>
        <end position="309"/>
    </location>
</feature>
<dbReference type="SUPFAM" id="SSF49899">
    <property type="entry name" value="Concanavalin A-like lectins/glucanases"/>
    <property type="match status" value="1"/>
</dbReference>
<comment type="caution">
    <text evidence="2">The sequence shown here is derived from an EMBL/GenBank/DDBJ whole genome shotgun (WGS) entry which is preliminary data.</text>
</comment>
<keyword evidence="1" id="KW-0732">Signal</keyword>
<sequence>MTRMRRLVIALCCATLAALSGTVPASATGAGHRLGGVFPPLKQNLVAYYDFEHPATGGVERDQGRSHTDINLINGAPRVRDGFRHAVQLGQVGTVTGNDDWKAGIYAQTGLQSLHAFNATREATVMGWFKMTGTNPSPNTVTPNPTDLYNAIGLAGVLTGDSDGHAVRALLEIIDVNGELKVVALGRRIDGGASQTFAASLPWQEILPQNEWVFLAATYNYDTGKMVLYRDGRPLDGFYTVTGDPWLLTGDPEPDVTTASDPRGIKIGGSFPQNTVERNPCNCRMDELMFYNRSLTPNEVWLQYLWARL</sequence>
<dbReference type="EMBL" id="SOCP01000005">
    <property type="protein sequence ID" value="TDV51967.1"/>
    <property type="molecule type" value="Genomic_DNA"/>
</dbReference>
<dbReference type="GO" id="GO:0030246">
    <property type="term" value="F:carbohydrate binding"/>
    <property type="evidence" value="ECO:0007669"/>
    <property type="project" value="UniProtKB-KW"/>
</dbReference>
<dbReference type="Pfam" id="PF13385">
    <property type="entry name" value="Laminin_G_3"/>
    <property type="match status" value="1"/>
</dbReference>
<evidence type="ECO:0000313" key="3">
    <source>
        <dbReference type="Proteomes" id="UP000294927"/>
    </source>
</evidence>
<evidence type="ECO:0000313" key="2">
    <source>
        <dbReference type="EMBL" id="TDV51967.1"/>
    </source>
</evidence>